<dbReference type="Pfam" id="PF13489">
    <property type="entry name" value="Methyltransf_23"/>
    <property type="match status" value="1"/>
</dbReference>
<evidence type="ECO:0000313" key="5">
    <source>
        <dbReference type="Proteomes" id="UP001244011"/>
    </source>
</evidence>
<reference evidence="4" key="1">
    <citation type="submission" date="2023-06" db="EMBL/GenBank/DDBJ databases">
        <title>Genome-scale phylogeny and comparative genomics of the fungal order Sordariales.</title>
        <authorList>
            <consortium name="Lawrence Berkeley National Laboratory"/>
            <person name="Hensen N."/>
            <person name="Bonometti L."/>
            <person name="Westerberg I."/>
            <person name="Brannstrom I.O."/>
            <person name="Guillou S."/>
            <person name="Cros-Aarteil S."/>
            <person name="Calhoun S."/>
            <person name="Haridas S."/>
            <person name="Kuo A."/>
            <person name="Mondo S."/>
            <person name="Pangilinan J."/>
            <person name="Riley R."/>
            <person name="Labutti K."/>
            <person name="Andreopoulos B."/>
            <person name="Lipzen A."/>
            <person name="Chen C."/>
            <person name="Yanf M."/>
            <person name="Daum C."/>
            <person name="Ng V."/>
            <person name="Clum A."/>
            <person name="Steindorff A."/>
            <person name="Ohm R."/>
            <person name="Martin F."/>
            <person name="Silar P."/>
            <person name="Natvig D."/>
            <person name="Lalanne C."/>
            <person name="Gautier V."/>
            <person name="Ament-Velasquez S.L."/>
            <person name="Kruys A."/>
            <person name="Hutchinson M.I."/>
            <person name="Powell A.J."/>
            <person name="Barry K."/>
            <person name="Miller A.N."/>
            <person name="Grigoriev I.V."/>
            <person name="Debuchy R."/>
            <person name="Gladieux P."/>
            <person name="Thoren M.H."/>
            <person name="Johannesson H."/>
        </authorList>
    </citation>
    <scope>NUCLEOTIDE SEQUENCE</scope>
    <source>
        <strain evidence="4">8032-3</strain>
    </source>
</reference>
<dbReference type="RefSeq" id="XP_060279112.1">
    <property type="nucleotide sequence ID" value="XM_060432032.1"/>
</dbReference>
<name>A0AAJ0FI45_9PEZI</name>
<protein>
    <submittedName>
        <fullName evidence="4">Methyltransferase</fullName>
    </submittedName>
</protein>
<dbReference type="SUPFAM" id="SSF53335">
    <property type="entry name" value="S-adenosyl-L-methionine-dependent methyltransferases"/>
    <property type="match status" value="1"/>
</dbReference>
<dbReference type="Proteomes" id="UP001244011">
    <property type="component" value="Unassembled WGS sequence"/>
</dbReference>
<dbReference type="GO" id="GO:0032259">
    <property type="term" value="P:methylation"/>
    <property type="evidence" value="ECO:0007669"/>
    <property type="project" value="UniProtKB-KW"/>
</dbReference>
<dbReference type="AlphaFoldDB" id="A0AAJ0FI45"/>
<feature type="transmembrane region" description="Helical" evidence="3">
    <location>
        <begin position="148"/>
        <end position="166"/>
    </location>
</feature>
<keyword evidence="3" id="KW-0472">Membrane</keyword>
<sequence length="208" mass="23576">MEAKLLELLNLPSGSQILDAGCGVAHVAIYMARHGMRITGIDVVTAQKMDYHHLESISDASHDGIYTMETFVHATDPEGVLAGFHRILRPGGRLALFEYDQSRRRQINTYAAMPTNTRSTPGRYKQWLEDAGFQDIVVRDYSENIRPMLTLFWLLALTPFFFIKLFHLERYFVNTVAGYQGYRGQQFWRCLAVTATKPGGPIEGSKTK</sequence>
<keyword evidence="4" id="KW-0489">Methyltransferase</keyword>
<dbReference type="EMBL" id="MU839032">
    <property type="protein sequence ID" value="KAK1762899.1"/>
    <property type="molecule type" value="Genomic_DNA"/>
</dbReference>
<comment type="similarity">
    <text evidence="2">Belongs to the class I-like SAM-binding methyltransferase superfamily. Erg6/SMT family.</text>
</comment>
<gene>
    <name evidence="4" type="ORF">QBC33DRAFT_599469</name>
</gene>
<dbReference type="Gene3D" id="3.40.50.150">
    <property type="entry name" value="Vaccinia Virus protein VP39"/>
    <property type="match status" value="1"/>
</dbReference>
<evidence type="ECO:0000256" key="2">
    <source>
        <dbReference type="ARBA" id="ARBA00038188"/>
    </source>
</evidence>
<organism evidence="4 5">
    <name type="scientific">Phialemonium atrogriseum</name>
    <dbReference type="NCBI Taxonomy" id="1093897"/>
    <lineage>
        <taxon>Eukaryota</taxon>
        <taxon>Fungi</taxon>
        <taxon>Dikarya</taxon>
        <taxon>Ascomycota</taxon>
        <taxon>Pezizomycotina</taxon>
        <taxon>Sordariomycetes</taxon>
        <taxon>Sordariomycetidae</taxon>
        <taxon>Cephalothecales</taxon>
        <taxon>Cephalothecaceae</taxon>
        <taxon>Phialemonium</taxon>
    </lineage>
</organism>
<dbReference type="GeneID" id="85315219"/>
<dbReference type="InterPro" id="IPR029063">
    <property type="entry name" value="SAM-dependent_MTases_sf"/>
</dbReference>
<keyword evidence="3" id="KW-0812">Transmembrane</keyword>
<proteinExistence type="inferred from homology"/>
<dbReference type="CDD" id="cd02440">
    <property type="entry name" value="AdoMet_MTases"/>
    <property type="match status" value="1"/>
</dbReference>
<evidence type="ECO:0000256" key="1">
    <source>
        <dbReference type="ARBA" id="ARBA00022679"/>
    </source>
</evidence>
<keyword evidence="1" id="KW-0808">Transferase</keyword>
<dbReference type="PANTHER" id="PTHR44068:SF1">
    <property type="entry name" value="HYPOTHETICAL LOC100005854"/>
    <property type="match status" value="1"/>
</dbReference>
<dbReference type="GO" id="GO:0005783">
    <property type="term" value="C:endoplasmic reticulum"/>
    <property type="evidence" value="ECO:0007669"/>
    <property type="project" value="TreeGrafter"/>
</dbReference>
<accession>A0AAJ0FI45</accession>
<dbReference type="GO" id="GO:0003838">
    <property type="term" value="F:sterol 24-C-methyltransferase activity"/>
    <property type="evidence" value="ECO:0007669"/>
    <property type="project" value="TreeGrafter"/>
</dbReference>
<dbReference type="PANTHER" id="PTHR44068">
    <property type="entry name" value="ZGC:194242"/>
    <property type="match status" value="1"/>
</dbReference>
<evidence type="ECO:0000313" key="4">
    <source>
        <dbReference type="EMBL" id="KAK1762899.1"/>
    </source>
</evidence>
<dbReference type="GO" id="GO:0006696">
    <property type="term" value="P:ergosterol biosynthetic process"/>
    <property type="evidence" value="ECO:0007669"/>
    <property type="project" value="TreeGrafter"/>
</dbReference>
<dbReference type="InterPro" id="IPR050447">
    <property type="entry name" value="Erg6_SMT_methyltransf"/>
</dbReference>
<keyword evidence="5" id="KW-1185">Reference proteome</keyword>
<keyword evidence="3" id="KW-1133">Transmembrane helix</keyword>
<comment type="caution">
    <text evidence="4">The sequence shown here is derived from an EMBL/GenBank/DDBJ whole genome shotgun (WGS) entry which is preliminary data.</text>
</comment>
<evidence type="ECO:0000256" key="3">
    <source>
        <dbReference type="SAM" id="Phobius"/>
    </source>
</evidence>